<organism evidence="2 3">
    <name type="scientific">Methylomarinovum tepidoasis</name>
    <dbReference type="NCBI Taxonomy" id="2840183"/>
    <lineage>
        <taxon>Bacteria</taxon>
        <taxon>Pseudomonadati</taxon>
        <taxon>Pseudomonadota</taxon>
        <taxon>Gammaproteobacteria</taxon>
        <taxon>Methylococcales</taxon>
        <taxon>Methylothermaceae</taxon>
        <taxon>Methylomarinovum</taxon>
    </lineage>
</organism>
<protein>
    <recommendedName>
        <fullName evidence="4">DUF2959 domain-containing protein</fullName>
    </recommendedName>
</protein>
<name>A0AAU9BWZ4_9GAMM</name>
<dbReference type="KEGG" id="meiy:MIN45_P0325"/>
<evidence type="ECO:0000313" key="3">
    <source>
        <dbReference type="Proteomes" id="UP001321450"/>
    </source>
</evidence>
<dbReference type="Pfam" id="PF11172">
    <property type="entry name" value="DUF2959"/>
    <property type="match status" value="1"/>
</dbReference>
<reference evidence="3" key="1">
    <citation type="journal article" date="2024" name="Int. J. Syst. Evol. Microbiol.">
        <title>Methylomarinovum tepidoasis sp. nov., a moderately thermophilic methanotroph of the family Methylothermaceae isolated from a deep-sea hydrothermal field.</title>
        <authorList>
            <person name="Hirayama H."/>
            <person name="Takaki Y."/>
            <person name="Abe M."/>
            <person name="Miyazaki M."/>
            <person name="Uematsu K."/>
            <person name="Matsui Y."/>
            <person name="Takai K."/>
        </authorList>
    </citation>
    <scope>NUCLEOTIDE SEQUENCE [LARGE SCALE GENOMIC DNA]</scope>
    <source>
        <strain evidence="3">IN45</strain>
    </source>
</reference>
<proteinExistence type="predicted"/>
<evidence type="ECO:0008006" key="4">
    <source>
        <dbReference type="Google" id="ProtNLM"/>
    </source>
</evidence>
<feature type="coiled-coil region" evidence="1">
    <location>
        <begin position="171"/>
        <end position="198"/>
    </location>
</feature>
<keyword evidence="3" id="KW-1185">Reference proteome</keyword>
<evidence type="ECO:0000256" key="1">
    <source>
        <dbReference type="SAM" id="Coils"/>
    </source>
</evidence>
<gene>
    <name evidence="2" type="ORF">MIN45_P0325</name>
</gene>
<dbReference type="EMBL" id="AP024718">
    <property type="protein sequence ID" value="BCX87958.1"/>
    <property type="molecule type" value="Genomic_DNA"/>
</dbReference>
<accession>A0AAU9BWZ4</accession>
<dbReference type="AlphaFoldDB" id="A0AAU9BWZ4"/>
<dbReference type="Proteomes" id="UP001321450">
    <property type="component" value="Chromosome"/>
</dbReference>
<feature type="coiled-coil region" evidence="1">
    <location>
        <begin position="29"/>
        <end position="106"/>
    </location>
</feature>
<sequence>MPYLFLLFLLTSCSTAYYGAMEQIGFHKRDILVHRIEKAREEQAETKEQFKTALEKFAALTDFHGGDLQDKYEELNAAYEASAEKAEAVRRRIADIEDVAEALFEEWEEELGQYHNAAMRAQSARQLAETKHRYRRLITAMKRAAAKMDPVLAMFHDRVLFLKHNLNARAIASLQGELDQIQDNVASLIREMERAIAEADTFIRAMQQS</sequence>
<dbReference type="RefSeq" id="WP_286292976.1">
    <property type="nucleotide sequence ID" value="NZ_AP024718.1"/>
</dbReference>
<dbReference type="InterPro" id="IPR021342">
    <property type="entry name" value="DUF2959"/>
</dbReference>
<evidence type="ECO:0000313" key="2">
    <source>
        <dbReference type="EMBL" id="BCX87958.1"/>
    </source>
</evidence>
<keyword evidence="1" id="KW-0175">Coiled coil</keyword>